<dbReference type="Pfam" id="PF14529">
    <property type="entry name" value="Exo_endo_phos_2"/>
    <property type="match status" value="1"/>
</dbReference>
<evidence type="ECO:0000259" key="1">
    <source>
        <dbReference type="Pfam" id="PF14529"/>
    </source>
</evidence>
<organism evidence="2 3">
    <name type="scientific">Araneus ventricosus</name>
    <name type="common">Orbweaver spider</name>
    <name type="synonym">Epeira ventricosa</name>
    <dbReference type="NCBI Taxonomy" id="182803"/>
    <lineage>
        <taxon>Eukaryota</taxon>
        <taxon>Metazoa</taxon>
        <taxon>Ecdysozoa</taxon>
        <taxon>Arthropoda</taxon>
        <taxon>Chelicerata</taxon>
        <taxon>Arachnida</taxon>
        <taxon>Araneae</taxon>
        <taxon>Araneomorphae</taxon>
        <taxon>Entelegynae</taxon>
        <taxon>Araneoidea</taxon>
        <taxon>Araneidae</taxon>
        <taxon>Araneus</taxon>
    </lineage>
</organism>
<gene>
    <name evidence="2" type="ORF">AVEN_262264_1</name>
</gene>
<sequence>MRSHLWFLHDGAPAHYSIGVRLHLNATYGQQWIGRVVQCFGPLDRQTFTLDLENLIAFNTIIFIAGDFNAKSRTWNCRTGYRFGKQLETFARLTGQKIIAPVIPTRYDRRRATIIDLAVTRNFNYACNATAEDELSSDHLPVKFWLNTNTDPYLNKTYRPHLKNFQQQIISNPTNNFNQQCVNDIEEEIKRFTTELQTTFKGTGKWVEKQNEEHSNEIRIQT</sequence>
<accession>A0A4Y2P7B7</accession>
<name>A0A4Y2P7B7_ARAVE</name>
<dbReference type="AlphaFoldDB" id="A0A4Y2P7B7"/>
<dbReference type="Proteomes" id="UP000499080">
    <property type="component" value="Unassembled WGS sequence"/>
</dbReference>
<dbReference type="OrthoDB" id="410155at2759"/>
<keyword evidence="3" id="KW-1185">Reference proteome</keyword>
<dbReference type="PANTHER" id="PTHR33273">
    <property type="entry name" value="DOMAIN-CONTAINING PROTEIN, PUTATIVE-RELATED"/>
    <property type="match status" value="1"/>
</dbReference>
<dbReference type="Gene3D" id="3.60.10.10">
    <property type="entry name" value="Endonuclease/exonuclease/phosphatase"/>
    <property type="match status" value="1"/>
</dbReference>
<reference evidence="2 3" key="1">
    <citation type="journal article" date="2019" name="Sci. Rep.">
        <title>Orb-weaving spider Araneus ventricosus genome elucidates the spidroin gene catalogue.</title>
        <authorList>
            <person name="Kono N."/>
            <person name="Nakamura H."/>
            <person name="Ohtoshi R."/>
            <person name="Moran D.A.P."/>
            <person name="Shinohara A."/>
            <person name="Yoshida Y."/>
            <person name="Fujiwara M."/>
            <person name="Mori M."/>
            <person name="Tomita M."/>
            <person name="Arakawa K."/>
        </authorList>
    </citation>
    <scope>NUCLEOTIDE SEQUENCE [LARGE SCALE GENOMIC DNA]</scope>
</reference>
<protein>
    <recommendedName>
        <fullName evidence="1">Endonuclease/exonuclease/phosphatase domain-containing protein</fullName>
    </recommendedName>
</protein>
<evidence type="ECO:0000313" key="3">
    <source>
        <dbReference type="Proteomes" id="UP000499080"/>
    </source>
</evidence>
<dbReference type="SUPFAM" id="SSF56219">
    <property type="entry name" value="DNase I-like"/>
    <property type="match status" value="1"/>
</dbReference>
<comment type="caution">
    <text evidence="2">The sequence shown here is derived from an EMBL/GenBank/DDBJ whole genome shotgun (WGS) entry which is preliminary data.</text>
</comment>
<evidence type="ECO:0000313" key="2">
    <source>
        <dbReference type="EMBL" id="GBN46310.1"/>
    </source>
</evidence>
<feature type="domain" description="Endonuclease/exonuclease/phosphatase" evidence="1">
    <location>
        <begin position="46"/>
        <end position="142"/>
    </location>
</feature>
<dbReference type="GO" id="GO:0003824">
    <property type="term" value="F:catalytic activity"/>
    <property type="evidence" value="ECO:0007669"/>
    <property type="project" value="InterPro"/>
</dbReference>
<proteinExistence type="predicted"/>
<dbReference type="InterPro" id="IPR005135">
    <property type="entry name" value="Endo/exonuclease/phosphatase"/>
</dbReference>
<dbReference type="PANTHER" id="PTHR33273:SF4">
    <property type="entry name" value="ENDONUCLEASE_EXONUCLEASE_PHOSPHATASE DOMAIN-CONTAINING PROTEIN"/>
    <property type="match status" value="1"/>
</dbReference>
<dbReference type="InterPro" id="IPR036691">
    <property type="entry name" value="Endo/exonu/phosph_ase_sf"/>
</dbReference>
<dbReference type="EMBL" id="BGPR01010467">
    <property type="protein sequence ID" value="GBN46310.1"/>
    <property type="molecule type" value="Genomic_DNA"/>
</dbReference>